<dbReference type="Proteomes" id="UP000324233">
    <property type="component" value="Chromosome"/>
</dbReference>
<reference evidence="2 3" key="1">
    <citation type="submission" date="2019-08" db="EMBL/GenBank/DDBJ databases">
        <title>Deep-cultivation of Planctomycetes and their phenomic and genomic characterization uncovers novel biology.</title>
        <authorList>
            <person name="Wiegand S."/>
            <person name="Jogler M."/>
            <person name="Boedeker C."/>
            <person name="Pinto D."/>
            <person name="Vollmers J."/>
            <person name="Rivas-Marin E."/>
            <person name="Kohn T."/>
            <person name="Peeters S.H."/>
            <person name="Heuer A."/>
            <person name="Rast P."/>
            <person name="Oberbeckmann S."/>
            <person name="Bunk B."/>
            <person name="Jeske O."/>
            <person name="Meyerdierks A."/>
            <person name="Storesund J.E."/>
            <person name="Kallscheuer N."/>
            <person name="Luecker S."/>
            <person name="Lage O.M."/>
            <person name="Pohl T."/>
            <person name="Merkel B.J."/>
            <person name="Hornburger P."/>
            <person name="Mueller R.-W."/>
            <person name="Bruemmer F."/>
            <person name="Labrenz M."/>
            <person name="Spormann A.M."/>
            <person name="Op den Camp H."/>
            <person name="Overmann J."/>
            <person name="Amann R."/>
            <person name="Jetten M.S.M."/>
            <person name="Mascher T."/>
            <person name="Medema M.H."/>
            <person name="Devos D.P."/>
            <person name="Kaster A.-K."/>
            <person name="Ovreas L."/>
            <person name="Rohde M."/>
            <person name="Galperin M.Y."/>
            <person name="Jogler C."/>
        </authorList>
    </citation>
    <scope>NUCLEOTIDE SEQUENCE [LARGE SCALE GENOMIC DNA]</scope>
    <source>
        <strain evidence="2 3">OJF2</strain>
    </source>
</reference>
<protein>
    <submittedName>
        <fullName evidence="2">Uncharacterized protein</fullName>
    </submittedName>
</protein>
<organism evidence="2 3">
    <name type="scientific">Aquisphaera giovannonii</name>
    <dbReference type="NCBI Taxonomy" id="406548"/>
    <lineage>
        <taxon>Bacteria</taxon>
        <taxon>Pseudomonadati</taxon>
        <taxon>Planctomycetota</taxon>
        <taxon>Planctomycetia</taxon>
        <taxon>Isosphaerales</taxon>
        <taxon>Isosphaeraceae</taxon>
        <taxon>Aquisphaera</taxon>
    </lineage>
</organism>
<feature type="region of interest" description="Disordered" evidence="1">
    <location>
        <begin position="1"/>
        <end position="23"/>
    </location>
</feature>
<name>A0A5B9W4L6_9BACT</name>
<proteinExistence type="predicted"/>
<accession>A0A5B9W4L6</accession>
<sequence>MGSPTRRAGRAGGPVAGTARARPAVGHIANPPLMSRTWPVMKPAEFEAR</sequence>
<evidence type="ECO:0000313" key="3">
    <source>
        <dbReference type="Proteomes" id="UP000324233"/>
    </source>
</evidence>
<dbReference type="KEGG" id="agv:OJF2_37040"/>
<dbReference type="AlphaFoldDB" id="A0A5B9W4L6"/>
<evidence type="ECO:0000256" key="1">
    <source>
        <dbReference type="SAM" id="MobiDB-lite"/>
    </source>
</evidence>
<keyword evidence="3" id="KW-1185">Reference proteome</keyword>
<dbReference type="EMBL" id="CP042997">
    <property type="protein sequence ID" value="QEH35159.1"/>
    <property type="molecule type" value="Genomic_DNA"/>
</dbReference>
<evidence type="ECO:0000313" key="2">
    <source>
        <dbReference type="EMBL" id="QEH35159.1"/>
    </source>
</evidence>
<gene>
    <name evidence="2" type="ORF">OJF2_37040</name>
</gene>